<feature type="domain" description="Tyrosinase copper-binding" evidence="14">
    <location>
        <begin position="324"/>
        <end position="335"/>
    </location>
</feature>
<evidence type="ECO:0000256" key="3">
    <source>
        <dbReference type="ARBA" id="ARBA00011906"/>
    </source>
</evidence>
<comment type="catalytic activity">
    <reaction evidence="10">
        <text>L-tyrosine + O2 = L-dopaquinone + H2O</text>
        <dbReference type="Rhea" id="RHEA:18117"/>
        <dbReference type="ChEBI" id="CHEBI:15377"/>
        <dbReference type="ChEBI" id="CHEBI:15379"/>
        <dbReference type="ChEBI" id="CHEBI:57924"/>
        <dbReference type="ChEBI" id="CHEBI:58315"/>
        <dbReference type="EC" id="1.14.18.1"/>
    </reaction>
</comment>
<dbReference type="EC" id="1.14.18.1" evidence="3"/>
<organism evidence="15 16">
    <name type="scientific">Microthyrium microscopicum</name>
    <dbReference type="NCBI Taxonomy" id="703497"/>
    <lineage>
        <taxon>Eukaryota</taxon>
        <taxon>Fungi</taxon>
        <taxon>Dikarya</taxon>
        <taxon>Ascomycota</taxon>
        <taxon>Pezizomycotina</taxon>
        <taxon>Dothideomycetes</taxon>
        <taxon>Dothideomycetes incertae sedis</taxon>
        <taxon>Microthyriales</taxon>
        <taxon>Microthyriaceae</taxon>
        <taxon>Microthyrium</taxon>
    </lineage>
</organism>
<dbReference type="InterPro" id="IPR041640">
    <property type="entry name" value="Tyrosinase_C"/>
</dbReference>
<protein>
    <recommendedName>
        <fullName evidence="3">tyrosinase</fullName>
        <ecNumber evidence="3">1.14.18.1</ecNumber>
    </recommendedName>
</protein>
<evidence type="ECO:0000259" key="14">
    <source>
        <dbReference type="PROSITE" id="PS00498"/>
    </source>
</evidence>
<sequence length="617" mass="68222">MSGVLSLSLLLASSLGIFQTPAASRLPHIVETFQKRAGATPVAIVGVQNGEVQTRMEFSDLLNQQPAQFNIMMLGLARMMKLNQTDQLSYFRIAGIHGVPLDNWNGVVGANDINRPGWCTHTSNLFLPWHRPYLALYEQTLSQNAMAAALEWPPGAERDAFVTAADQLRLPYWDWAKSPASGQDVTPAIMVSPQVQVLTPNGTQTIDNPLYSYKFGYADQDLRFQPYVYWNETKRWPTTMDSTAETQIGTLVQQMNLNQAQVKQRLYNLFTGNSNFTEVSNEAWVANAGPGSYDSFESIHDQIHGTIGGGNYGDMTVIPLSAFDPAFWFHHAMIDRSFAMWQVLYPDSYVEPMPQALSNQWYVKGEVLDATTGLQPFFSDPTQRIFWTSDTVRNTSTFGYNYPETQNPDPTAVRAAINKLYGPTKRTKTRGRPTKSKRANAYGADPAPAQTTQTPTERLYQISYRAPKNSLGSSFYIDMFMGNPASEDPHSWRNDPNLLGSQAVVSMSLPGAAPVTVTGVLPLNKHLQDMVTAGQLADLSEASVVPLLQDNISWRIRMGDYSDIPAANVPNLLVSLASIEVEPATSPDAFPTHVGDWTVYTSVTADKVGGLKVEQQI</sequence>
<gene>
    <name evidence="15" type="ORF">BT63DRAFT_92610</name>
</gene>
<evidence type="ECO:0000256" key="10">
    <source>
        <dbReference type="ARBA" id="ARBA00048881"/>
    </source>
</evidence>
<keyword evidence="12" id="KW-0732">Signal</keyword>
<evidence type="ECO:0000256" key="2">
    <source>
        <dbReference type="ARBA" id="ARBA00009928"/>
    </source>
</evidence>
<evidence type="ECO:0000256" key="6">
    <source>
        <dbReference type="ARBA" id="ARBA00023008"/>
    </source>
</evidence>
<name>A0A6A6TZ24_9PEZI</name>
<keyword evidence="7" id="KW-0503">Monooxygenase</keyword>
<dbReference type="EMBL" id="MU004242">
    <property type="protein sequence ID" value="KAF2664571.1"/>
    <property type="molecule type" value="Genomic_DNA"/>
</dbReference>
<evidence type="ECO:0000256" key="12">
    <source>
        <dbReference type="SAM" id="SignalP"/>
    </source>
</evidence>
<feature type="signal peptide" evidence="12">
    <location>
        <begin position="1"/>
        <end position="16"/>
    </location>
</feature>
<dbReference type="GO" id="GO:0042438">
    <property type="term" value="P:melanin biosynthetic process"/>
    <property type="evidence" value="ECO:0007669"/>
    <property type="project" value="UniProtKB-KW"/>
</dbReference>
<feature type="domain" description="Tyrosinase copper-binding" evidence="13">
    <location>
        <begin position="121"/>
        <end position="138"/>
    </location>
</feature>
<reference evidence="15" key="1">
    <citation type="journal article" date="2020" name="Stud. Mycol.">
        <title>101 Dothideomycetes genomes: a test case for predicting lifestyles and emergence of pathogens.</title>
        <authorList>
            <person name="Haridas S."/>
            <person name="Albert R."/>
            <person name="Binder M."/>
            <person name="Bloem J."/>
            <person name="Labutti K."/>
            <person name="Salamov A."/>
            <person name="Andreopoulos B."/>
            <person name="Baker S."/>
            <person name="Barry K."/>
            <person name="Bills G."/>
            <person name="Bluhm B."/>
            <person name="Cannon C."/>
            <person name="Castanera R."/>
            <person name="Culley D."/>
            <person name="Daum C."/>
            <person name="Ezra D."/>
            <person name="Gonzalez J."/>
            <person name="Henrissat B."/>
            <person name="Kuo A."/>
            <person name="Liang C."/>
            <person name="Lipzen A."/>
            <person name="Lutzoni F."/>
            <person name="Magnuson J."/>
            <person name="Mondo S."/>
            <person name="Nolan M."/>
            <person name="Ohm R."/>
            <person name="Pangilinan J."/>
            <person name="Park H.-J."/>
            <person name="Ramirez L."/>
            <person name="Alfaro M."/>
            <person name="Sun H."/>
            <person name="Tritt A."/>
            <person name="Yoshinaga Y."/>
            <person name="Zwiers L.-H."/>
            <person name="Turgeon B."/>
            <person name="Goodwin S."/>
            <person name="Spatafora J."/>
            <person name="Crous P."/>
            <person name="Grigoriev I."/>
        </authorList>
    </citation>
    <scope>NUCLEOTIDE SEQUENCE</scope>
    <source>
        <strain evidence="15">CBS 115976</strain>
    </source>
</reference>
<keyword evidence="8" id="KW-0470">Melanin biosynthesis</keyword>
<comment type="cofactor">
    <cofactor evidence="1">
        <name>Cu(2+)</name>
        <dbReference type="ChEBI" id="CHEBI:29036"/>
    </cofactor>
</comment>
<comment type="similarity">
    <text evidence="2">Belongs to the tyrosinase family.</text>
</comment>
<dbReference type="InterPro" id="IPR008922">
    <property type="entry name" value="Di-copper_centre_dom_sf"/>
</dbReference>
<keyword evidence="6" id="KW-0186">Copper</keyword>
<evidence type="ECO:0000256" key="9">
    <source>
        <dbReference type="ARBA" id="ARBA00048233"/>
    </source>
</evidence>
<keyword evidence="4" id="KW-0479">Metal-binding</keyword>
<dbReference type="GO" id="GO:0046872">
    <property type="term" value="F:metal ion binding"/>
    <property type="evidence" value="ECO:0007669"/>
    <property type="project" value="UniProtKB-KW"/>
</dbReference>
<evidence type="ECO:0000256" key="1">
    <source>
        <dbReference type="ARBA" id="ARBA00001973"/>
    </source>
</evidence>
<dbReference type="AlphaFoldDB" id="A0A6A6TZ24"/>
<dbReference type="InterPro" id="IPR050316">
    <property type="entry name" value="Tyrosinase/Hemocyanin"/>
</dbReference>
<dbReference type="PANTHER" id="PTHR11474:SF76">
    <property type="entry name" value="SHKT DOMAIN-CONTAINING PROTEIN"/>
    <property type="match status" value="1"/>
</dbReference>
<evidence type="ECO:0000256" key="5">
    <source>
        <dbReference type="ARBA" id="ARBA00023002"/>
    </source>
</evidence>
<dbReference type="PROSITE" id="PS00498">
    <property type="entry name" value="TYROSINASE_2"/>
    <property type="match status" value="1"/>
</dbReference>
<dbReference type="Pfam" id="PF18132">
    <property type="entry name" value="Tyrosinase_C"/>
    <property type="match status" value="1"/>
</dbReference>
<dbReference type="InterPro" id="IPR002227">
    <property type="entry name" value="Tyrosinase_Cu-bd"/>
</dbReference>
<dbReference type="Proteomes" id="UP000799302">
    <property type="component" value="Unassembled WGS sequence"/>
</dbReference>
<evidence type="ECO:0000259" key="13">
    <source>
        <dbReference type="PROSITE" id="PS00497"/>
    </source>
</evidence>
<accession>A0A6A6TZ24</accession>
<feature type="chain" id="PRO_5025404752" description="tyrosinase" evidence="12">
    <location>
        <begin position="17"/>
        <end position="617"/>
    </location>
</feature>
<dbReference type="PROSITE" id="PS00497">
    <property type="entry name" value="TYROSINASE_1"/>
    <property type="match status" value="1"/>
</dbReference>
<dbReference type="OrthoDB" id="6132182at2759"/>
<dbReference type="PRINTS" id="PR00092">
    <property type="entry name" value="TYROSINASE"/>
</dbReference>
<dbReference type="SUPFAM" id="SSF48056">
    <property type="entry name" value="Di-copper centre-containing domain"/>
    <property type="match status" value="1"/>
</dbReference>
<keyword evidence="5" id="KW-0560">Oxidoreductase</keyword>
<evidence type="ECO:0000256" key="7">
    <source>
        <dbReference type="ARBA" id="ARBA00023033"/>
    </source>
</evidence>
<proteinExistence type="inferred from homology"/>
<comment type="catalytic activity">
    <reaction evidence="9">
        <text>2 L-dopa + O2 = 2 L-dopaquinone + 2 H2O</text>
        <dbReference type="Rhea" id="RHEA:34287"/>
        <dbReference type="ChEBI" id="CHEBI:15377"/>
        <dbReference type="ChEBI" id="CHEBI:15379"/>
        <dbReference type="ChEBI" id="CHEBI:57504"/>
        <dbReference type="ChEBI" id="CHEBI:57924"/>
        <dbReference type="EC" id="1.14.18.1"/>
    </reaction>
</comment>
<dbReference type="Pfam" id="PF00264">
    <property type="entry name" value="Tyrosinase"/>
    <property type="match status" value="1"/>
</dbReference>
<evidence type="ECO:0000313" key="15">
    <source>
        <dbReference type="EMBL" id="KAF2664571.1"/>
    </source>
</evidence>
<feature type="compositionally biased region" description="Low complexity" evidence="11">
    <location>
        <begin position="446"/>
        <end position="455"/>
    </location>
</feature>
<evidence type="ECO:0000313" key="16">
    <source>
        <dbReference type="Proteomes" id="UP000799302"/>
    </source>
</evidence>
<feature type="region of interest" description="Disordered" evidence="11">
    <location>
        <begin position="424"/>
        <end position="455"/>
    </location>
</feature>
<keyword evidence="16" id="KW-1185">Reference proteome</keyword>
<feature type="compositionally biased region" description="Basic residues" evidence="11">
    <location>
        <begin position="425"/>
        <end position="438"/>
    </location>
</feature>
<dbReference type="Gene3D" id="1.10.1280.10">
    <property type="entry name" value="Di-copper center containing domain from catechol oxidase"/>
    <property type="match status" value="1"/>
</dbReference>
<evidence type="ECO:0000256" key="11">
    <source>
        <dbReference type="SAM" id="MobiDB-lite"/>
    </source>
</evidence>
<dbReference type="GO" id="GO:0004503">
    <property type="term" value="F:tyrosinase activity"/>
    <property type="evidence" value="ECO:0007669"/>
    <property type="project" value="UniProtKB-EC"/>
</dbReference>
<dbReference type="PANTHER" id="PTHR11474">
    <property type="entry name" value="TYROSINASE FAMILY MEMBER"/>
    <property type="match status" value="1"/>
</dbReference>
<evidence type="ECO:0000256" key="8">
    <source>
        <dbReference type="ARBA" id="ARBA00023101"/>
    </source>
</evidence>
<evidence type="ECO:0000256" key="4">
    <source>
        <dbReference type="ARBA" id="ARBA00022723"/>
    </source>
</evidence>